<evidence type="ECO:0000313" key="2">
    <source>
        <dbReference type="Proteomes" id="UP000245622"/>
    </source>
</evidence>
<evidence type="ECO:0000313" key="1">
    <source>
        <dbReference type="EMBL" id="CED93257.1"/>
    </source>
</evidence>
<reference evidence="1 2" key="1">
    <citation type="submission" date="2014-04" db="EMBL/GenBank/DDBJ databases">
        <authorList>
            <person name="Hornung B.V."/>
        </authorList>
    </citation>
    <scope>NUCLEOTIDE SEQUENCE [LARGE SCALE GENOMIC DNA]</scope>
    <source>
        <strain evidence="1 2">CRIB</strain>
    </source>
</reference>
<dbReference type="Gene3D" id="1.10.3230.30">
    <property type="entry name" value="Phage gp6-like head-tail connector protein"/>
    <property type="match status" value="1"/>
</dbReference>
<keyword evidence="2" id="KW-1185">Reference proteome</keyword>
<dbReference type="KEGG" id="ril:CRIB_502"/>
<dbReference type="InterPro" id="IPR006450">
    <property type="entry name" value="Phage_HK97_gp6-like"/>
</dbReference>
<dbReference type="RefSeq" id="WP_180702993.1">
    <property type="nucleotide sequence ID" value="NZ_LN555523.1"/>
</dbReference>
<dbReference type="Proteomes" id="UP000245622">
    <property type="component" value="Chromosome 1"/>
</dbReference>
<dbReference type="EMBL" id="LN555523">
    <property type="protein sequence ID" value="CED93257.1"/>
    <property type="molecule type" value="Genomic_DNA"/>
</dbReference>
<name>A0A1V1HZG2_9FIRM</name>
<dbReference type="Pfam" id="PF05135">
    <property type="entry name" value="Phage_connect_1"/>
    <property type="match status" value="1"/>
</dbReference>
<dbReference type="AlphaFoldDB" id="A0A1V1HZG2"/>
<protein>
    <submittedName>
        <fullName evidence="1">Phage gp6-like head-tail connector protein</fullName>
    </submittedName>
</protein>
<dbReference type="InterPro" id="IPR021146">
    <property type="entry name" value="Phage_gp6-like_head-tail"/>
</dbReference>
<accession>A0A1V1HZG2</accession>
<sequence>MFSIKDIDLDFMKNYLRVELEFEDDDNEIEIFMYVAKEYLKQVCGLSEDEYLQANTLVPAYLILVSEMYEYRSAMVQSNTKANPLIQRYINTSRKFF</sequence>
<dbReference type="CDD" id="cd08054">
    <property type="entry name" value="gp6"/>
    <property type="match status" value="1"/>
</dbReference>
<organism evidence="1 2">
    <name type="scientific">Romboutsia ilealis</name>
    <dbReference type="NCBI Taxonomy" id="1115758"/>
    <lineage>
        <taxon>Bacteria</taxon>
        <taxon>Bacillati</taxon>
        <taxon>Bacillota</taxon>
        <taxon>Clostridia</taxon>
        <taxon>Peptostreptococcales</taxon>
        <taxon>Peptostreptococcaceae</taxon>
        <taxon>Romboutsia</taxon>
    </lineage>
</organism>
<gene>
    <name evidence="1" type="ORF">CRIB_502</name>
</gene>
<proteinExistence type="predicted"/>
<dbReference type="GeneID" id="82204689"/>
<dbReference type="NCBIfam" id="TIGR01560">
    <property type="entry name" value="put_DNA_pack"/>
    <property type="match status" value="1"/>
</dbReference>